<evidence type="ECO:0008006" key="3">
    <source>
        <dbReference type="Google" id="ProtNLM"/>
    </source>
</evidence>
<dbReference type="Proteomes" id="UP001321473">
    <property type="component" value="Unassembled WGS sequence"/>
</dbReference>
<dbReference type="InterPro" id="IPR032675">
    <property type="entry name" value="LRR_dom_sf"/>
</dbReference>
<proteinExistence type="predicted"/>
<gene>
    <name evidence="1" type="ORF">V5799_005906</name>
</gene>
<keyword evidence="2" id="KW-1185">Reference proteome</keyword>
<dbReference type="AlphaFoldDB" id="A0AAQ4DXX4"/>
<name>A0AAQ4DXX4_AMBAM</name>
<accession>A0AAQ4DXX4</accession>
<organism evidence="1 2">
    <name type="scientific">Amblyomma americanum</name>
    <name type="common">Lone star tick</name>
    <dbReference type="NCBI Taxonomy" id="6943"/>
    <lineage>
        <taxon>Eukaryota</taxon>
        <taxon>Metazoa</taxon>
        <taxon>Ecdysozoa</taxon>
        <taxon>Arthropoda</taxon>
        <taxon>Chelicerata</taxon>
        <taxon>Arachnida</taxon>
        <taxon>Acari</taxon>
        <taxon>Parasitiformes</taxon>
        <taxon>Ixodida</taxon>
        <taxon>Ixodoidea</taxon>
        <taxon>Ixodidae</taxon>
        <taxon>Amblyomminae</taxon>
        <taxon>Amblyomma</taxon>
    </lineage>
</organism>
<protein>
    <recommendedName>
        <fullName evidence="3">Nlr family card domain protein</fullName>
    </recommendedName>
</protein>
<reference evidence="1 2" key="1">
    <citation type="journal article" date="2023" name="Arcadia Sci">
        <title>De novo assembly of a long-read Amblyomma americanum tick genome.</title>
        <authorList>
            <person name="Chou S."/>
            <person name="Poskanzer K.E."/>
            <person name="Rollins M."/>
            <person name="Thuy-Boun P.S."/>
        </authorList>
    </citation>
    <scope>NUCLEOTIDE SEQUENCE [LARGE SCALE GENOMIC DNA]</scope>
    <source>
        <strain evidence="1">F_SG_1</strain>
        <tissue evidence="1">Salivary glands</tissue>
    </source>
</reference>
<evidence type="ECO:0000313" key="2">
    <source>
        <dbReference type="Proteomes" id="UP001321473"/>
    </source>
</evidence>
<dbReference type="EMBL" id="JARKHS020025585">
    <property type="protein sequence ID" value="KAK8767314.1"/>
    <property type="molecule type" value="Genomic_DNA"/>
</dbReference>
<comment type="caution">
    <text evidence="1">The sequence shown here is derived from an EMBL/GenBank/DDBJ whole genome shotgun (WGS) entry which is preliminary data.</text>
</comment>
<dbReference type="Gene3D" id="3.80.10.10">
    <property type="entry name" value="Ribonuclease Inhibitor"/>
    <property type="match status" value="1"/>
</dbReference>
<dbReference type="SUPFAM" id="SSF52047">
    <property type="entry name" value="RNI-like"/>
    <property type="match status" value="1"/>
</dbReference>
<evidence type="ECO:0000313" key="1">
    <source>
        <dbReference type="EMBL" id="KAK8767314.1"/>
    </source>
</evidence>
<sequence>MTTVRIRARTGNPTAADWPVAEVLRATWIQELYLSSVDLIGAAAEAEFATFLGRADGLVKLSLAHFVKRTEDPALLFRALQMRPSIVDLCIDVTCLQSDHAALLAQYLRNSVQLKFLHLKGASKQPRVKVSAFVDAVRYLERLENLQFTSFSMDMEDTVSTAKAIVANQTLEEFQLNSCPWQLPAETEPSDVLAPDVDAPWRIAPLVMIIKSSASLKYFGVNLDPFTGDEVMSFFRCIVHSAIIQEVTVLHSDESVTGALCQAVVEAGAEKRVRLSGAFVNEQGLHLARTLDLLETTFCADQAAEPGVLLSSLTQLPSWRHLTQVVFTLPAGVSRDEASLIGQCLRSCRNLAFITMEFETDQTSERIILEGLAANKSVTSLAISKEILSRRNAGLLSAFVQSSRSLYAFKLNSASETTIRLVTASLADGIEGNRTLRLAYIPKSRAQMRAWLKVQRVAARNDFLVSLAASFVRSYGMQEDVFGLNYKAEAMALDLVAPSESLLILLATSTRKPKELLRQWSLHAWLHIHELNEFMRLTGVVKEAVTCHQRPDCSKPQIDTLPRDCWLRISYFLKVGDVANGDH</sequence>